<evidence type="ECO:0000313" key="2">
    <source>
        <dbReference type="EMBL" id="KAL0017636.1"/>
    </source>
</evidence>
<dbReference type="Gene3D" id="3.60.10.10">
    <property type="entry name" value="Endonuclease/exonuclease/phosphatase"/>
    <property type="match status" value="1"/>
</dbReference>
<dbReference type="PANTHER" id="PTHR19446">
    <property type="entry name" value="REVERSE TRANSCRIPTASES"/>
    <property type="match status" value="1"/>
</dbReference>
<dbReference type="EMBL" id="JAZDWU010000001">
    <property type="protein sequence ID" value="KAL0017636.1"/>
    <property type="molecule type" value="Genomic_DNA"/>
</dbReference>
<dbReference type="InterPro" id="IPR043502">
    <property type="entry name" value="DNA/RNA_pol_sf"/>
</dbReference>
<dbReference type="PROSITE" id="PS50878">
    <property type="entry name" value="RT_POL"/>
    <property type="match status" value="1"/>
</dbReference>
<dbReference type="Proteomes" id="UP001459277">
    <property type="component" value="Unassembled WGS sequence"/>
</dbReference>
<dbReference type="SUPFAM" id="SSF56672">
    <property type="entry name" value="DNA/RNA polymerases"/>
    <property type="match status" value="1"/>
</dbReference>
<dbReference type="Pfam" id="PF13966">
    <property type="entry name" value="zf-RVT"/>
    <property type="match status" value="1"/>
</dbReference>
<comment type="caution">
    <text evidence="2">The sequence shown here is derived from an EMBL/GenBank/DDBJ whole genome shotgun (WGS) entry which is preliminary data.</text>
</comment>
<name>A0AAW2E4S4_9ROSI</name>
<dbReference type="AlphaFoldDB" id="A0AAW2E4S4"/>
<dbReference type="Pfam" id="PF00078">
    <property type="entry name" value="RVT_1"/>
    <property type="match status" value="1"/>
</dbReference>
<reference evidence="2 3" key="1">
    <citation type="submission" date="2024-01" db="EMBL/GenBank/DDBJ databases">
        <title>A telomere-to-telomere, gap-free genome of sweet tea (Lithocarpus litseifolius).</title>
        <authorList>
            <person name="Zhou J."/>
        </authorList>
    </citation>
    <scope>NUCLEOTIDE SEQUENCE [LARGE SCALE GENOMIC DNA]</scope>
    <source>
        <strain evidence="2">Zhou-2022a</strain>
        <tissue evidence="2">Leaf</tissue>
    </source>
</reference>
<evidence type="ECO:0000313" key="3">
    <source>
        <dbReference type="Proteomes" id="UP001459277"/>
    </source>
</evidence>
<sequence>MWNCGGALNPDFKRRIFEMAVDYRPSIMVITETRVGGDRAEGIIDGLPFDGFITTDTIGYAGGLWVLWNKEEVDISLLASTEQEIHAIVKFGGNQVNINRALEFKAVLDSCNFVNLGFVGPKYTWTNKRQLADLILERIDRCFANPLWRVLYPEAVVTHLPRIYSDHHPVLIKLCKPNPDRANRPFRFQSMWLLHPDFSRVVKEAWPEGRPLHLATEDFTRKKKKWNFEVFGNLFNRKRRVLARLSGTQNALANNPSESLIRLEKDLIDEYSSILLHEEEYWALKSRINAAAFGDRNTSYFHVSIVVRRQRNKIRCLKNSVGEWIVDVEDVKNHILLGFEKLYTTELSCSRWQSPILGFSCCFLSKEESAWIGRGVVEEEIKSGLWSLKPFKAPGADGLHAGFYQQFWHEVGKSVCEVVMNVFEHGVVPEFLNDTLITLIPKCPSPESLNNYRPISLCNSVYKIISKIIVNRIRPYIGKLVAPLQTAFVLGRKGIDNVLIAQELFFALDRKKGKEGYMAIKVDLEKAYDRLEWSFIYKVLQAFHFPQNIIKVIMSCVTSTKSSILFNGSALEPFTPTRGLRQGDLISPYLFILCMEFLGHLIEQKCVDGKWIPFKASRENVGISHLFFADDLILFAKVEEKACEAISEVLNRFCEESGQKVSREKSKIYFSPNVQEGVKEEICSNLGIQATNNIGKYLGFPINHRGAARNRLNFIAKRVMNKLAGWKAKFLSFAGRSVLVKSVMSAIPNYVMQGEALPRHFCEKLDKINWDFLWGSTREKRKLHLVGWNKIIRGRPRDPDKLPASSNWKAIKVGFQTFEKGIGWSLGDGRKIKAWFDCWIRDKSLRDLIKGPLTQHESDLLVSDLLLGQGQGWRWDTLSFDLPQDVKDKIRAIPQIQFGSREDSIIWKLSKDGDFSMKSAYALANNSYIPDTPFLGMWIWKLDILPKISHFLWMCMHKSVPVNNTLFSRGIIEVNKCPLCKKMPESIGHLLRECIYACDFWYKIKVPSMAISLFQATDDIIDWLRVNYLSTAIHHSSVPWRYVFPFAIWELWKHRNKVAFENTPLNLNLHRLCIS</sequence>
<proteinExistence type="predicted"/>
<keyword evidence="3" id="KW-1185">Reference proteome</keyword>
<organism evidence="2 3">
    <name type="scientific">Lithocarpus litseifolius</name>
    <dbReference type="NCBI Taxonomy" id="425828"/>
    <lineage>
        <taxon>Eukaryota</taxon>
        <taxon>Viridiplantae</taxon>
        <taxon>Streptophyta</taxon>
        <taxon>Embryophyta</taxon>
        <taxon>Tracheophyta</taxon>
        <taxon>Spermatophyta</taxon>
        <taxon>Magnoliopsida</taxon>
        <taxon>eudicotyledons</taxon>
        <taxon>Gunneridae</taxon>
        <taxon>Pentapetalae</taxon>
        <taxon>rosids</taxon>
        <taxon>fabids</taxon>
        <taxon>Fagales</taxon>
        <taxon>Fagaceae</taxon>
        <taxon>Lithocarpus</taxon>
    </lineage>
</organism>
<dbReference type="InterPro" id="IPR000477">
    <property type="entry name" value="RT_dom"/>
</dbReference>
<dbReference type="SUPFAM" id="SSF56219">
    <property type="entry name" value="DNase I-like"/>
    <property type="match status" value="1"/>
</dbReference>
<protein>
    <recommendedName>
        <fullName evidence="1">Reverse transcriptase domain-containing protein</fullName>
    </recommendedName>
</protein>
<dbReference type="InterPro" id="IPR036691">
    <property type="entry name" value="Endo/exonu/phosph_ase_sf"/>
</dbReference>
<gene>
    <name evidence="2" type="ORF">SO802_004705</name>
</gene>
<dbReference type="CDD" id="cd01650">
    <property type="entry name" value="RT_nLTR_like"/>
    <property type="match status" value="1"/>
</dbReference>
<feature type="domain" description="Reverse transcriptase" evidence="1">
    <location>
        <begin position="421"/>
        <end position="702"/>
    </location>
</feature>
<dbReference type="InterPro" id="IPR026960">
    <property type="entry name" value="RVT-Znf"/>
</dbReference>
<evidence type="ECO:0000259" key="1">
    <source>
        <dbReference type="PROSITE" id="PS50878"/>
    </source>
</evidence>
<accession>A0AAW2E4S4</accession>